<dbReference type="EMBL" id="CP010429">
    <property type="protein sequence ID" value="AKD55088.1"/>
    <property type="molecule type" value="Genomic_DNA"/>
</dbReference>
<protein>
    <recommendedName>
        <fullName evidence="2">Secretion system C-terminal sorting domain-containing protein</fullName>
    </recommendedName>
</protein>
<feature type="chain" id="PRO_5002416989" description="Secretion system C-terminal sorting domain-containing protein" evidence="1">
    <location>
        <begin position="27"/>
        <end position="135"/>
    </location>
</feature>
<accession>A0A0E3ZVG2</accession>
<dbReference type="KEGG" id="srd:SD10_09380"/>
<dbReference type="AlphaFoldDB" id="A0A0E3ZVG2"/>
<dbReference type="STRING" id="1379870.SD10_09380"/>
<name>A0A0E3ZVG2_9BACT</name>
<feature type="signal peptide" evidence="1">
    <location>
        <begin position="1"/>
        <end position="26"/>
    </location>
</feature>
<dbReference type="PATRIC" id="fig|1379870.5.peg.2042"/>
<dbReference type="InterPro" id="IPR026444">
    <property type="entry name" value="Secre_tail"/>
</dbReference>
<keyword evidence="4" id="KW-1185">Reference proteome</keyword>
<feature type="domain" description="Secretion system C-terminal sorting" evidence="2">
    <location>
        <begin position="50"/>
        <end position="116"/>
    </location>
</feature>
<sequence length="135" mass="14272">MKALIKPLLVAFSLTLVSLSSSFANAAVSPSKADSTVAAAYKSGMYTTTEGKLNIAIEKQTSGTVEIRMTNSAGKELFAQRVGKRQKIARLRLDVSALPDGVYQVSISNGVDTTVNNITLATQQPSLAARQIALN</sequence>
<dbReference type="Proteomes" id="UP000033054">
    <property type="component" value="Chromosome"/>
</dbReference>
<evidence type="ECO:0000313" key="4">
    <source>
        <dbReference type="Proteomes" id="UP000033054"/>
    </source>
</evidence>
<proteinExistence type="predicted"/>
<dbReference type="HOGENOM" id="CLU_153762_0_0_10"/>
<dbReference type="RefSeq" id="WP_046573570.1">
    <property type="nucleotide sequence ID" value="NZ_CP010429.1"/>
</dbReference>
<keyword evidence="1" id="KW-0732">Signal</keyword>
<organism evidence="3 4">
    <name type="scientific">Spirosoma radiotolerans</name>
    <dbReference type="NCBI Taxonomy" id="1379870"/>
    <lineage>
        <taxon>Bacteria</taxon>
        <taxon>Pseudomonadati</taxon>
        <taxon>Bacteroidota</taxon>
        <taxon>Cytophagia</taxon>
        <taxon>Cytophagales</taxon>
        <taxon>Cytophagaceae</taxon>
        <taxon>Spirosoma</taxon>
    </lineage>
</organism>
<evidence type="ECO:0000313" key="3">
    <source>
        <dbReference type="EMBL" id="AKD55088.1"/>
    </source>
</evidence>
<dbReference type="OrthoDB" id="961604at2"/>
<evidence type="ECO:0000259" key="2">
    <source>
        <dbReference type="Pfam" id="PF18962"/>
    </source>
</evidence>
<gene>
    <name evidence="3" type="ORF">SD10_09380</name>
</gene>
<dbReference type="Pfam" id="PF18962">
    <property type="entry name" value="Por_Secre_tail"/>
    <property type="match status" value="1"/>
</dbReference>
<evidence type="ECO:0000256" key="1">
    <source>
        <dbReference type="SAM" id="SignalP"/>
    </source>
</evidence>
<reference evidence="3 4" key="1">
    <citation type="journal article" date="2014" name="Curr. Microbiol.">
        <title>Spirosoma radiotolerans sp. nov., a gamma-radiation-resistant bacterium isolated from gamma ray-irradiated soil.</title>
        <authorList>
            <person name="Lee J.J."/>
            <person name="Srinivasan S."/>
            <person name="Lim S."/>
            <person name="Joe M."/>
            <person name="Im S."/>
            <person name="Bae S.I."/>
            <person name="Park K.R."/>
            <person name="Han J.H."/>
            <person name="Park S.H."/>
            <person name="Joo B.M."/>
            <person name="Park S.J."/>
            <person name="Kim M.K."/>
        </authorList>
    </citation>
    <scope>NUCLEOTIDE SEQUENCE [LARGE SCALE GENOMIC DNA]</scope>
    <source>
        <strain evidence="3 4">DG5A</strain>
    </source>
</reference>